<dbReference type="Gene3D" id="2.170.130.10">
    <property type="entry name" value="TonB-dependent receptor, plug domain"/>
    <property type="match status" value="1"/>
</dbReference>
<evidence type="ECO:0000256" key="3">
    <source>
        <dbReference type="ARBA" id="ARBA00022452"/>
    </source>
</evidence>
<evidence type="ECO:0000313" key="11">
    <source>
        <dbReference type="EMBL" id="MFD0794929.1"/>
    </source>
</evidence>
<proteinExistence type="inferred from homology"/>
<evidence type="ECO:0000256" key="6">
    <source>
        <dbReference type="ARBA" id="ARBA00023136"/>
    </source>
</evidence>
<comment type="subcellular location">
    <subcellularLocation>
        <location evidence="1 8">Cell outer membrane</location>
        <topology evidence="1 8">Multi-pass membrane protein</topology>
    </subcellularLocation>
</comment>
<reference evidence="12" key="1">
    <citation type="journal article" date="2019" name="Int. J. Syst. Evol. Microbiol.">
        <title>The Global Catalogue of Microorganisms (GCM) 10K type strain sequencing project: providing services to taxonomists for standard genome sequencing and annotation.</title>
        <authorList>
            <consortium name="The Broad Institute Genomics Platform"/>
            <consortium name="The Broad Institute Genome Sequencing Center for Infectious Disease"/>
            <person name="Wu L."/>
            <person name="Ma J."/>
        </authorList>
    </citation>
    <scope>NUCLEOTIDE SEQUENCE [LARGE SCALE GENOMIC DNA]</scope>
    <source>
        <strain evidence="12">CCUG 61484</strain>
    </source>
</reference>
<keyword evidence="11" id="KW-0675">Receptor</keyword>
<dbReference type="InterPro" id="IPR036942">
    <property type="entry name" value="Beta-barrel_TonB_sf"/>
</dbReference>
<dbReference type="Proteomes" id="UP001597010">
    <property type="component" value="Unassembled WGS sequence"/>
</dbReference>
<evidence type="ECO:0000256" key="8">
    <source>
        <dbReference type="PROSITE-ProRule" id="PRU01360"/>
    </source>
</evidence>
<keyword evidence="7 8" id="KW-0998">Cell outer membrane</keyword>
<dbReference type="Pfam" id="PF14905">
    <property type="entry name" value="OMP_b-brl_3"/>
    <property type="match status" value="1"/>
</dbReference>
<keyword evidence="12" id="KW-1185">Reference proteome</keyword>
<dbReference type="InterPro" id="IPR037066">
    <property type="entry name" value="Plug_dom_sf"/>
</dbReference>
<evidence type="ECO:0000259" key="10">
    <source>
        <dbReference type="Pfam" id="PF14905"/>
    </source>
</evidence>
<dbReference type="EMBL" id="JBHTHZ010000013">
    <property type="protein sequence ID" value="MFD0794929.1"/>
    <property type="molecule type" value="Genomic_DNA"/>
</dbReference>
<dbReference type="PROSITE" id="PS52016">
    <property type="entry name" value="TONB_DEPENDENT_REC_3"/>
    <property type="match status" value="1"/>
</dbReference>
<dbReference type="Gene3D" id="2.40.170.20">
    <property type="entry name" value="TonB-dependent receptor, beta-barrel domain"/>
    <property type="match status" value="1"/>
</dbReference>
<evidence type="ECO:0000256" key="7">
    <source>
        <dbReference type="ARBA" id="ARBA00023237"/>
    </source>
</evidence>
<sequence>MNKLLLAAMSCLLITITSFGQTVSHNIIIKGLIIDSAVNKPLGFVTVALSDAATNAPVKSMLSKDDGTFELAGVAPKAYKLSLVFMGYSSKTFNISGDKKVFDIGRVLMAPTHSQLKEVSIIAAKPLMKQEVDRLSYDVQADPEAKSLTALDMIRKVPLLSVDVNDNIQLRGSGNYKILLNGKESALMARNPSDILKAMPGTNIVKIEVITTPPAKYDAEGLAGIINIITQKKGDEGYNGSVNANYNSIWGPRANINLTVKKGKFGVNAYAGTGSRPKRPTDFYKQTDFLLQPSTVIQNGSRFNKGNNNYVSTELSFEADSLNLLTGTFNYYRGTNINGSTQYTTETTGDVSNSYTTTNNGDGAYHGADFGLNYQLGFRKNKEQLLTMSYKYSDNGNESLSLVSPGNTTDFRQSNNAGTKEHTTQLDYVQPLKKLNIEAGGKMINRKNFSTFHTDLYDEASQDYMNNSGQANDFDYRQDVYSVYNSYTLKLTKWTFKAGARYEHTDINANFTSTSTNLDQSYTNVVPSFSMQRSLKNSSLTFGFTQRIQRPGIWQLNPFVDSTNTKYISRGNPGLRPAVNNNFEISYGNFTKGSLNISMNYAFANNTIQSLSSVEGTVTTNTYANVGKNKTLGLDVNWNYPITPKFNLNVNSELLRIWLKGSFNGEFFTNSGFQGHVFTNSSYKFDSGYRVGVNVGFDSRYVLLQGTDNYYLGYGFNASKELFDKKASVSLYVNGPFSKFIKLDYYTKTDAFNNFSYNYQNFRSIGLGFNYKFGSLSASIKKNQRGINNDDSAGGARN</sequence>
<feature type="chain" id="PRO_5045339343" evidence="9">
    <location>
        <begin position="21"/>
        <end position="798"/>
    </location>
</feature>
<evidence type="ECO:0000256" key="5">
    <source>
        <dbReference type="ARBA" id="ARBA00022729"/>
    </source>
</evidence>
<keyword evidence="2 8" id="KW-0813">Transport</keyword>
<feature type="signal peptide" evidence="9">
    <location>
        <begin position="1"/>
        <end position="20"/>
    </location>
</feature>
<evidence type="ECO:0000313" key="12">
    <source>
        <dbReference type="Proteomes" id="UP001597010"/>
    </source>
</evidence>
<dbReference type="PANTHER" id="PTHR30069">
    <property type="entry name" value="TONB-DEPENDENT OUTER MEMBRANE RECEPTOR"/>
    <property type="match status" value="1"/>
</dbReference>
<keyword evidence="6 8" id="KW-0472">Membrane</keyword>
<feature type="domain" description="Outer membrane protein beta-barrel" evidence="10">
    <location>
        <begin position="380"/>
        <end position="771"/>
    </location>
</feature>
<dbReference type="RefSeq" id="WP_377116812.1">
    <property type="nucleotide sequence ID" value="NZ_JBHTHZ010000013.1"/>
</dbReference>
<dbReference type="InterPro" id="IPR008969">
    <property type="entry name" value="CarboxyPept-like_regulatory"/>
</dbReference>
<keyword evidence="4 8" id="KW-0812">Transmembrane</keyword>
<dbReference type="SUPFAM" id="SSF49464">
    <property type="entry name" value="Carboxypeptidase regulatory domain-like"/>
    <property type="match status" value="1"/>
</dbReference>
<comment type="similarity">
    <text evidence="8">Belongs to the TonB-dependent receptor family.</text>
</comment>
<evidence type="ECO:0000256" key="1">
    <source>
        <dbReference type="ARBA" id="ARBA00004571"/>
    </source>
</evidence>
<evidence type="ECO:0000256" key="2">
    <source>
        <dbReference type="ARBA" id="ARBA00022448"/>
    </source>
</evidence>
<protein>
    <submittedName>
        <fullName evidence="11">TonB-dependent receptor domain-containing protein</fullName>
    </submittedName>
</protein>
<dbReference type="InterPro" id="IPR039426">
    <property type="entry name" value="TonB-dep_rcpt-like"/>
</dbReference>
<accession>A0ABW3AX82</accession>
<dbReference type="PANTHER" id="PTHR30069:SF29">
    <property type="entry name" value="HEMOGLOBIN AND HEMOGLOBIN-HAPTOGLOBIN-BINDING PROTEIN 1-RELATED"/>
    <property type="match status" value="1"/>
</dbReference>
<organism evidence="11 12">
    <name type="scientific">Mucilaginibacter litoreus</name>
    <dbReference type="NCBI Taxonomy" id="1048221"/>
    <lineage>
        <taxon>Bacteria</taxon>
        <taxon>Pseudomonadati</taxon>
        <taxon>Bacteroidota</taxon>
        <taxon>Sphingobacteriia</taxon>
        <taxon>Sphingobacteriales</taxon>
        <taxon>Sphingobacteriaceae</taxon>
        <taxon>Mucilaginibacter</taxon>
    </lineage>
</organism>
<comment type="caution">
    <text evidence="11">The sequence shown here is derived from an EMBL/GenBank/DDBJ whole genome shotgun (WGS) entry which is preliminary data.</text>
</comment>
<dbReference type="InterPro" id="IPR041700">
    <property type="entry name" value="OMP_b-brl_3"/>
</dbReference>
<name>A0ABW3AX82_9SPHI</name>
<evidence type="ECO:0000256" key="9">
    <source>
        <dbReference type="SAM" id="SignalP"/>
    </source>
</evidence>
<gene>
    <name evidence="11" type="ORF">ACFQZX_14985</name>
</gene>
<evidence type="ECO:0000256" key="4">
    <source>
        <dbReference type="ARBA" id="ARBA00022692"/>
    </source>
</evidence>
<dbReference type="SUPFAM" id="SSF56935">
    <property type="entry name" value="Porins"/>
    <property type="match status" value="1"/>
</dbReference>
<keyword evidence="3 8" id="KW-1134">Transmembrane beta strand</keyword>
<keyword evidence="5 9" id="KW-0732">Signal</keyword>